<proteinExistence type="predicted"/>
<organism evidence="1 2">
    <name type="scientific">Furfurilactobacillus milii</name>
    <dbReference type="NCBI Taxonomy" id="2888272"/>
    <lineage>
        <taxon>Bacteria</taxon>
        <taxon>Bacillati</taxon>
        <taxon>Bacillota</taxon>
        <taxon>Bacilli</taxon>
        <taxon>Lactobacillales</taxon>
        <taxon>Lactobacillaceae</taxon>
        <taxon>Furfurilactobacillus</taxon>
    </lineage>
</organism>
<gene>
    <name evidence="1" type="ORF">NNA32_11645</name>
</gene>
<name>A0ABT6DEB0_9LACO</name>
<evidence type="ECO:0000313" key="1">
    <source>
        <dbReference type="EMBL" id="MDF9914893.1"/>
    </source>
</evidence>
<sequence>MTETKEQRECPYCHEPYRSLLEFRIKGANKDVFAPNINSFDGISTDIELVKRLQPYGSFRKLEYCPMCGRKLVRDEN</sequence>
<comment type="caution">
    <text evidence="1">The sequence shown here is derived from an EMBL/GenBank/DDBJ whole genome shotgun (WGS) entry which is preliminary data.</text>
</comment>
<reference evidence="1" key="1">
    <citation type="submission" date="2022-06" db="EMBL/GenBank/DDBJ databases">
        <title>Antifungal cultures and metabolites of lactic acid bacteria for use in dairy fermentations.</title>
        <authorList>
            <person name="Zhao Z."/>
            <person name="Gaenzle M."/>
        </authorList>
    </citation>
    <scope>NUCLEOTIDE SEQUENCE</scope>
    <source>
        <strain evidence="1">FUA3126</strain>
    </source>
</reference>
<dbReference type="EMBL" id="JANDJP010000021">
    <property type="protein sequence ID" value="MDF9914893.1"/>
    <property type="molecule type" value="Genomic_DNA"/>
</dbReference>
<dbReference type="Proteomes" id="UP001152867">
    <property type="component" value="Unassembled WGS sequence"/>
</dbReference>
<dbReference type="RefSeq" id="WP_178943158.1">
    <property type="nucleotide sequence ID" value="NZ_JAIWJG010000018.1"/>
</dbReference>
<evidence type="ECO:0000313" key="2">
    <source>
        <dbReference type="Proteomes" id="UP001152867"/>
    </source>
</evidence>
<accession>A0ABT6DEB0</accession>
<keyword evidence="2" id="KW-1185">Reference proteome</keyword>
<protein>
    <submittedName>
        <fullName evidence="1">Uncharacterized protein</fullName>
    </submittedName>
</protein>